<accession>A0A1A0RHQ5</accession>
<dbReference type="AlphaFoldDB" id="A0A1A0RHQ5"/>
<proteinExistence type="predicted"/>
<organism evidence="1 2">
    <name type="scientific">Mycolicibacterium peregrinum</name>
    <name type="common">Mycobacterium peregrinum</name>
    <dbReference type="NCBI Taxonomy" id="43304"/>
    <lineage>
        <taxon>Bacteria</taxon>
        <taxon>Bacillati</taxon>
        <taxon>Actinomycetota</taxon>
        <taxon>Actinomycetes</taxon>
        <taxon>Mycobacteriales</taxon>
        <taxon>Mycobacteriaceae</taxon>
        <taxon>Mycolicibacterium</taxon>
    </lineage>
</organism>
<name>A0A1A0RHQ5_MYCPR</name>
<sequence length="296" mass="32656">MTEPTPLSADELERLGDEALAAGELEAALHHYSEARKLVFDMLDPGLVQGTDFDTVSEIADELSRISRKRDALVSATQPPPKPLDVQAADLRAAVDVAMEGGHIVHAAELCIDLGGILTELDDVDGAESAYRQAVALARQVDAAMPELMLWTFRKLIEFLAPSEESITLAQELAANLIERDEMYHPMRAADAAFHWAVAELKFAEVARHRVDHAIEGIARQAIEMLDEICMHDSGQALQRLVADTLRCVGRDVEADQWQAEADKYEDWSAFMEQQIPGHVHLWDIRIDLSAGAGDE</sequence>
<dbReference type="OrthoDB" id="4714024at2"/>
<dbReference type="EMBL" id="LZSO01000007">
    <property type="protein sequence ID" value="OBB33847.1"/>
    <property type="molecule type" value="Genomic_DNA"/>
</dbReference>
<dbReference type="RefSeq" id="WP_064928751.1">
    <property type="nucleotide sequence ID" value="NZ_LZSO01000007.1"/>
</dbReference>
<dbReference type="Gene3D" id="1.25.40.10">
    <property type="entry name" value="Tetratricopeptide repeat domain"/>
    <property type="match status" value="1"/>
</dbReference>
<reference evidence="2" key="1">
    <citation type="submission" date="2016-06" db="EMBL/GenBank/DDBJ databases">
        <authorList>
            <person name="Sutton G."/>
            <person name="Brinkac L."/>
            <person name="Sanka R."/>
            <person name="Adams M."/>
            <person name="Lau E."/>
            <person name="Mehaffy C."/>
            <person name="Tameris M."/>
            <person name="Hatherill M."/>
            <person name="Hanekom W."/>
            <person name="Mahomed H."/>
            <person name="Mcshane H."/>
        </authorList>
    </citation>
    <scope>NUCLEOTIDE SEQUENCE [LARGE SCALE GENOMIC DNA]</scope>
    <source>
        <strain evidence="2">852002-51209_SCH5440388</strain>
    </source>
</reference>
<dbReference type="InterPro" id="IPR011990">
    <property type="entry name" value="TPR-like_helical_dom_sf"/>
</dbReference>
<dbReference type="SUPFAM" id="SSF48452">
    <property type="entry name" value="TPR-like"/>
    <property type="match status" value="1"/>
</dbReference>
<protein>
    <recommendedName>
        <fullName evidence="3">Tetratricopeptide repeat protein</fullName>
    </recommendedName>
</protein>
<dbReference type="Proteomes" id="UP000093902">
    <property type="component" value="Unassembled WGS sequence"/>
</dbReference>
<evidence type="ECO:0000313" key="2">
    <source>
        <dbReference type="Proteomes" id="UP000093902"/>
    </source>
</evidence>
<evidence type="ECO:0008006" key="3">
    <source>
        <dbReference type="Google" id="ProtNLM"/>
    </source>
</evidence>
<gene>
    <name evidence="1" type="ORF">A5792_08960</name>
</gene>
<evidence type="ECO:0000313" key="1">
    <source>
        <dbReference type="EMBL" id="OBB33847.1"/>
    </source>
</evidence>
<comment type="caution">
    <text evidence="1">The sequence shown here is derived from an EMBL/GenBank/DDBJ whole genome shotgun (WGS) entry which is preliminary data.</text>
</comment>